<evidence type="ECO:0000256" key="9">
    <source>
        <dbReference type="RuleBase" id="RU000488"/>
    </source>
</evidence>
<keyword evidence="4 8" id="KW-0812">Transmembrane</keyword>
<dbReference type="InterPro" id="IPR023395">
    <property type="entry name" value="MCP_dom_sf"/>
</dbReference>
<keyword evidence="7 8" id="KW-0472">Membrane</keyword>
<keyword evidence="6" id="KW-1133">Transmembrane helix</keyword>
<evidence type="ECO:0000256" key="1">
    <source>
        <dbReference type="ARBA" id="ARBA00004141"/>
    </source>
</evidence>
<evidence type="ECO:0008006" key="12">
    <source>
        <dbReference type="Google" id="ProtNLM"/>
    </source>
</evidence>
<evidence type="ECO:0000256" key="7">
    <source>
        <dbReference type="ARBA" id="ARBA00023136"/>
    </source>
</evidence>
<evidence type="ECO:0000256" key="3">
    <source>
        <dbReference type="ARBA" id="ARBA00022448"/>
    </source>
</evidence>
<evidence type="ECO:0000256" key="4">
    <source>
        <dbReference type="ARBA" id="ARBA00022692"/>
    </source>
</evidence>
<comment type="subcellular location">
    <subcellularLocation>
        <location evidence="1">Membrane</location>
        <topology evidence="1">Multi-pass membrane protein</topology>
    </subcellularLocation>
</comment>
<gene>
    <name evidence="11" type="ORF">DBRI00130_LOCUS41509</name>
</gene>
<dbReference type="Gene3D" id="1.50.40.10">
    <property type="entry name" value="Mitochondrial carrier domain"/>
    <property type="match status" value="1"/>
</dbReference>
<evidence type="ECO:0000313" key="11">
    <source>
        <dbReference type="EMBL" id="CAE4662236.1"/>
    </source>
</evidence>
<feature type="compositionally biased region" description="Polar residues" evidence="10">
    <location>
        <begin position="1"/>
        <end position="15"/>
    </location>
</feature>
<organism evidence="11">
    <name type="scientific">Ditylum brightwellii</name>
    <dbReference type="NCBI Taxonomy" id="49249"/>
    <lineage>
        <taxon>Eukaryota</taxon>
        <taxon>Sar</taxon>
        <taxon>Stramenopiles</taxon>
        <taxon>Ochrophyta</taxon>
        <taxon>Bacillariophyta</taxon>
        <taxon>Mediophyceae</taxon>
        <taxon>Lithodesmiophycidae</taxon>
        <taxon>Lithodesmiales</taxon>
        <taxon>Lithodesmiaceae</taxon>
        <taxon>Ditylum</taxon>
    </lineage>
</organism>
<dbReference type="Pfam" id="PF00153">
    <property type="entry name" value="Mito_carr"/>
    <property type="match status" value="1"/>
</dbReference>
<evidence type="ECO:0000256" key="2">
    <source>
        <dbReference type="ARBA" id="ARBA00006375"/>
    </source>
</evidence>
<dbReference type="GO" id="GO:0016020">
    <property type="term" value="C:membrane"/>
    <property type="evidence" value="ECO:0007669"/>
    <property type="project" value="UniProtKB-SubCell"/>
</dbReference>
<protein>
    <recommendedName>
        <fullName evidence="12">Mitochondrial carrier protein</fullName>
    </recommendedName>
</protein>
<dbReference type="InterPro" id="IPR018108">
    <property type="entry name" value="MCP_transmembrane"/>
</dbReference>
<sequence>MVQQENPYNQKNNNTEVKKKVQRNNNMEVKKKVQSNNTEVKKRVTSQKVATKKETTPLKKDDTRTASTLSSSDIQQIIAENAINVTEVRTDKVLKRKTLLTIDKNYEIVQTQDVPSWVPKAVVRPPRVIKVIPNSELLFSSIFAGSITEIIRTSLLYPLGTIRNRIQADRGQSGNMNFGEKAYDIFTSFAVQAQKGDLYAGIIPSLLVTVPASGFYYGARDVTKRMLQSTATTSTPLDDVAIALGAAFVADVVSLAIRTPVDVLATRLQVQGSESNVGNWFKESLERLPALILTDLPFLFTKIALNKAITYSGEDLGRYEIQTILIACFCAFLTTPFDVARTRIVMEIEASNNPFANITELAPVEGVLTTMKRVTKEGDGGVPNLFAGWVQRTLYLGIGRAWFDPIRVIGYLGIRDAVLLEWFK</sequence>
<dbReference type="PROSITE" id="PS50920">
    <property type="entry name" value="SOLCAR"/>
    <property type="match status" value="1"/>
</dbReference>
<dbReference type="EMBL" id="HBNS01057697">
    <property type="protein sequence ID" value="CAE4662236.1"/>
    <property type="molecule type" value="Transcribed_RNA"/>
</dbReference>
<dbReference type="PANTHER" id="PTHR45667">
    <property type="entry name" value="S-ADENOSYLMETHIONINE MITOCHONDRIAL CARRIER PROTEIN"/>
    <property type="match status" value="1"/>
</dbReference>
<evidence type="ECO:0000256" key="5">
    <source>
        <dbReference type="ARBA" id="ARBA00022737"/>
    </source>
</evidence>
<comment type="similarity">
    <text evidence="2 9">Belongs to the mitochondrial carrier (TC 2.A.29) family.</text>
</comment>
<keyword evidence="5" id="KW-0677">Repeat</keyword>
<keyword evidence="3 9" id="KW-0813">Transport</keyword>
<evidence type="ECO:0000256" key="10">
    <source>
        <dbReference type="SAM" id="MobiDB-lite"/>
    </source>
</evidence>
<proteinExistence type="inferred from homology"/>
<feature type="repeat" description="Solcar" evidence="8">
    <location>
        <begin position="136"/>
        <end position="226"/>
    </location>
</feature>
<reference evidence="11" key="1">
    <citation type="submission" date="2021-01" db="EMBL/GenBank/DDBJ databases">
        <authorList>
            <person name="Corre E."/>
            <person name="Pelletier E."/>
            <person name="Niang G."/>
            <person name="Scheremetjew M."/>
            <person name="Finn R."/>
            <person name="Kale V."/>
            <person name="Holt S."/>
            <person name="Cochrane G."/>
            <person name="Meng A."/>
            <person name="Brown T."/>
            <person name="Cohen L."/>
        </authorList>
    </citation>
    <scope>NUCLEOTIDE SEQUENCE</scope>
    <source>
        <strain evidence="11">GSO104</strain>
    </source>
</reference>
<dbReference type="SUPFAM" id="SSF103506">
    <property type="entry name" value="Mitochondrial carrier"/>
    <property type="match status" value="1"/>
</dbReference>
<dbReference type="AlphaFoldDB" id="A0A7S4VS12"/>
<name>A0A7S4VS12_9STRA</name>
<evidence type="ECO:0000256" key="8">
    <source>
        <dbReference type="PROSITE-ProRule" id="PRU00282"/>
    </source>
</evidence>
<feature type="compositionally biased region" description="Basic and acidic residues" evidence="10">
    <location>
        <begin position="51"/>
        <end position="64"/>
    </location>
</feature>
<feature type="region of interest" description="Disordered" evidence="10">
    <location>
        <begin position="1"/>
        <end position="67"/>
    </location>
</feature>
<evidence type="ECO:0000256" key="6">
    <source>
        <dbReference type="ARBA" id="ARBA00022989"/>
    </source>
</evidence>
<accession>A0A7S4VS12</accession>